<feature type="domain" description="Glycosyl hydrolase family 92" evidence="2">
    <location>
        <begin position="242"/>
        <end position="355"/>
    </location>
</feature>
<feature type="region of interest" description="Disordered" evidence="1">
    <location>
        <begin position="71"/>
        <end position="95"/>
    </location>
</feature>
<dbReference type="Pfam" id="PF07971">
    <property type="entry name" value="Glyco_hydro_92"/>
    <property type="match status" value="2"/>
</dbReference>
<feature type="domain" description="Glycosyl hydrolase family 92" evidence="2">
    <location>
        <begin position="140"/>
        <end position="220"/>
    </location>
</feature>
<dbReference type="Gene3D" id="1.20.1610.10">
    <property type="entry name" value="alpha-1,2-mannosidases domains"/>
    <property type="match status" value="1"/>
</dbReference>
<protein>
    <recommendedName>
        <fullName evidence="2">Glycosyl hydrolase family 92 domain-containing protein</fullName>
    </recommendedName>
</protein>
<feature type="compositionally biased region" description="Low complexity" evidence="1">
    <location>
        <begin position="82"/>
        <end position="95"/>
    </location>
</feature>
<accession>A0ABQ0LFX5</accession>
<evidence type="ECO:0000256" key="1">
    <source>
        <dbReference type="SAM" id="MobiDB-lite"/>
    </source>
</evidence>
<dbReference type="InterPro" id="IPR012939">
    <property type="entry name" value="Glyco_hydro_92"/>
</dbReference>
<keyword evidence="4" id="KW-1185">Reference proteome</keyword>
<organism evidence="3 4">
    <name type="scientific">Mycena chlorophos</name>
    <name type="common">Agaric fungus</name>
    <name type="synonym">Agaricus chlorophos</name>
    <dbReference type="NCBI Taxonomy" id="658473"/>
    <lineage>
        <taxon>Eukaryota</taxon>
        <taxon>Fungi</taxon>
        <taxon>Dikarya</taxon>
        <taxon>Basidiomycota</taxon>
        <taxon>Agaricomycotina</taxon>
        <taxon>Agaricomycetes</taxon>
        <taxon>Agaricomycetidae</taxon>
        <taxon>Agaricales</taxon>
        <taxon>Marasmiineae</taxon>
        <taxon>Mycenaceae</taxon>
        <taxon>Mycena</taxon>
    </lineage>
</organism>
<evidence type="ECO:0000259" key="2">
    <source>
        <dbReference type="Pfam" id="PF07971"/>
    </source>
</evidence>
<feature type="compositionally biased region" description="Polar residues" evidence="1">
    <location>
        <begin position="109"/>
        <end position="120"/>
    </location>
</feature>
<dbReference type="EMBL" id="DF846116">
    <property type="protein sequence ID" value="GAT49998.1"/>
    <property type="molecule type" value="Genomic_DNA"/>
</dbReference>
<reference evidence="3" key="1">
    <citation type="submission" date="2014-09" db="EMBL/GenBank/DDBJ databases">
        <title>Genome sequence of the luminous mushroom Mycena chlorophos for searching fungal bioluminescence genes.</title>
        <authorList>
            <person name="Tanaka Y."/>
            <person name="Kasuga D."/>
            <person name="Oba Y."/>
            <person name="Hase S."/>
            <person name="Sato K."/>
            <person name="Oba Y."/>
            <person name="Sakakibara Y."/>
        </authorList>
    </citation>
    <scope>NUCLEOTIDE SEQUENCE</scope>
</reference>
<feature type="compositionally biased region" description="Polar residues" evidence="1">
    <location>
        <begin position="129"/>
        <end position="138"/>
    </location>
</feature>
<feature type="region of interest" description="Disordered" evidence="1">
    <location>
        <begin position="109"/>
        <end position="139"/>
    </location>
</feature>
<dbReference type="PANTHER" id="PTHR12143:SF43">
    <property type="entry name" value="PUTATIVE-RELATED"/>
    <property type="match status" value="1"/>
</dbReference>
<dbReference type="InterPro" id="IPR050883">
    <property type="entry name" value="PNGase"/>
</dbReference>
<dbReference type="PANTHER" id="PTHR12143">
    <property type="entry name" value="PEPTIDE N-GLYCANASE PNGASE -RELATED"/>
    <property type="match status" value="1"/>
</dbReference>
<evidence type="ECO:0000313" key="4">
    <source>
        <dbReference type="Proteomes" id="UP000815677"/>
    </source>
</evidence>
<proteinExistence type="predicted"/>
<name>A0ABQ0LFX5_MYCCL</name>
<dbReference type="Proteomes" id="UP000815677">
    <property type="component" value="Unassembled WGS sequence"/>
</dbReference>
<evidence type="ECO:0000313" key="3">
    <source>
        <dbReference type="EMBL" id="GAT49998.1"/>
    </source>
</evidence>
<dbReference type="Gene3D" id="3.30.2080.10">
    <property type="entry name" value="GH92 mannosidase domain"/>
    <property type="match status" value="2"/>
</dbReference>
<sequence length="375" mass="40301">MSRAFSIAHSIRCGTTVLTAAISASHVTLNSPSLRGNGMDDNITALVISNGSGCARLAVSALYIWTRSVSYTHSTPSPPQQPKQRSSAHSLTSTATPAGCPTAACRSTWATPNAGPTPTHCSPIPTRKASPQTSTRRTSLGGLVQRAALDYVPSFQTGDPSNAGPNTRRASRTLEYAYNDFGIGLVAKGLNKTADAAHYFSKSGDWFNLTRLAESSTRRRLGNTRGMFRKTRPAWPRLLTYSARLDTFFADGFHDIGDEPGFLPTYLYNYVGQPAKTVDRVDAILNQYFNTSLNGPGHGFYPVAGQATYLLNRPYFPKITILNGATGKTATIIANGLSATNIYIQSATLNGDRTPKTGSRPACLRAARRLSLSWG</sequence>
<gene>
    <name evidence="3" type="ORF">MCHLO_07281</name>
</gene>